<evidence type="ECO:0000313" key="1">
    <source>
        <dbReference type="EMBL" id="SEF38411.1"/>
    </source>
</evidence>
<dbReference type="AlphaFoldDB" id="A0A1H5RLN0"/>
<accession>A0A1H5RLN0</accession>
<sequence>MNDLNTRLDALRGPAEPKKHNARTIAALSSNPGCARRSVLDAAGVDKQALAGHVGYPAAFGMSPFAIARGVAFEALVKANGCAELLRLLRELVDLPLPEVAYDDLNSVGGHESLEARHRRSRQLLATAARSAEDAGTLFDHPLLRMDIGGRNVYLEPDLVAFRLRDRFHVVEIKSFPVIDGRADARKVAAAATQSAVYVLAMRALFDELGVSPELVSHEVFLVCPADFSNRPIAALIDVRKQLTVVRRQLSRLADIRTLVADLPAGLTLDLGCDDAGQPTRPAEELREALELIDARYAPECLDICEMTNFCRAGARGHTAALGRTVQEELGGVDTVGAALGLATGERAPGEHEVEAAQVLRLAERLRDEILGGAA</sequence>
<gene>
    <name evidence="1" type="ORF">SAMN05421837_12142</name>
</gene>
<name>A0A1H5RLN0_9PSEU</name>
<dbReference type="EMBL" id="FNUJ01000021">
    <property type="protein sequence ID" value="SEF38411.1"/>
    <property type="molecule type" value="Genomic_DNA"/>
</dbReference>
<dbReference type="RefSeq" id="WP_086676810.1">
    <property type="nucleotide sequence ID" value="NZ_FNUJ01000021.1"/>
</dbReference>
<reference evidence="2" key="1">
    <citation type="submission" date="2016-10" db="EMBL/GenBank/DDBJ databases">
        <authorList>
            <person name="Varghese N."/>
            <person name="Submissions S."/>
        </authorList>
    </citation>
    <scope>NUCLEOTIDE SEQUENCE [LARGE SCALE GENOMIC DNA]</scope>
    <source>
        <strain evidence="2">DSM 44654</strain>
    </source>
</reference>
<dbReference type="Proteomes" id="UP000198878">
    <property type="component" value="Unassembled WGS sequence"/>
</dbReference>
<protein>
    <recommendedName>
        <fullName evidence="3">Secreted protein</fullName>
    </recommendedName>
</protein>
<evidence type="ECO:0000313" key="2">
    <source>
        <dbReference type="Proteomes" id="UP000198878"/>
    </source>
</evidence>
<evidence type="ECO:0008006" key="3">
    <source>
        <dbReference type="Google" id="ProtNLM"/>
    </source>
</evidence>
<keyword evidence="2" id="KW-1185">Reference proteome</keyword>
<organism evidence="1 2">
    <name type="scientific">Amycolatopsis pretoriensis</name>
    <dbReference type="NCBI Taxonomy" id="218821"/>
    <lineage>
        <taxon>Bacteria</taxon>
        <taxon>Bacillati</taxon>
        <taxon>Actinomycetota</taxon>
        <taxon>Actinomycetes</taxon>
        <taxon>Pseudonocardiales</taxon>
        <taxon>Pseudonocardiaceae</taxon>
        <taxon>Amycolatopsis</taxon>
    </lineage>
</organism>
<proteinExistence type="predicted"/>
<dbReference type="STRING" id="218821.SAMN05421837_12142"/>
<dbReference type="OrthoDB" id="3366489at2"/>